<organism evidence="1 2">
    <name type="scientific">Pseudomonas idahonensis</name>
    <dbReference type="NCBI Taxonomy" id="2942628"/>
    <lineage>
        <taxon>Bacteria</taxon>
        <taxon>Pseudomonadati</taxon>
        <taxon>Pseudomonadota</taxon>
        <taxon>Gammaproteobacteria</taxon>
        <taxon>Pseudomonadales</taxon>
        <taxon>Pseudomonadaceae</taxon>
        <taxon>Pseudomonas</taxon>
    </lineage>
</organism>
<sequence>MNSNNDDCISECLRCALACETCASDGVGFPAPSHVLQIGSNPAAILINDDLSVFFDEGAALLLRQKVED</sequence>
<reference evidence="1 2" key="1">
    <citation type="submission" date="2022-05" db="EMBL/GenBank/DDBJ databases">
        <title>Novel Pseudomonas spp. Isolated from a Rainbow Trout Aquaculture Facility.</title>
        <authorList>
            <person name="Testerman T."/>
            <person name="Graf J."/>
        </authorList>
    </citation>
    <scope>NUCLEOTIDE SEQUENCE [LARGE SCALE GENOMIC DNA]</scope>
    <source>
        <strain evidence="1 2">ID357</strain>
    </source>
</reference>
<name>A0ABT5QDN1_9PSED</name>
<keyword evidence="2" id="KW-1185">Reference proteome</keyword>
<gene>
    <name evidence="1" type="ORF">M5G25_29035</name>
</gene>
<evidence type="ECO:0000313" key="2">
    <source>
        <dbReference type="Proteomes" id="UP001217610"/>
    </source>
</evidence>
<protein>
    <submittedName>
        <fullName evidence="1">Uncharacterized protein</fullName>
    </submittedName>
</protein>
<comment type="caution">
    <text evidence="1">The sequence shown here is derived from an EMBL/GenBank/DDBJ whole genome shotgun (WGS) entry which is preliminary data.</text>
</comment>
<proteinExistence type="predicted"/>
<dbReference type="Proteomes" id="UP001217610">
    <property type="component" value="Unassembled WGS sequence"/>
</dbReference>
<dbReference type="EMBL" id="JAMDGR010000029">
    <property type="protein sequence ID" value="MDD1152314.1"/>
    <property type="molecule type" value="Genomic_DNA"/>
</dbReference>
<evidence type="ECO:0000313" key="1">
    <source>
        <dbReference type="EMBL" id="MDD1152314.1"/>
    </source>
</evidence>
<accession>A0ABT5QDN1</accession>